<sequence length="218" mass="25472">MSNINNEEINIIKEKLKVVLKDVRYLTILKHLKKANVDYGKSIMLNTKIKLADIIDLLDNLEKLGLIERVQGATLKNTEAKFKLSSEVHKHHTYYRLTREGDHLLRYLDEKMLVDTYIDIIKDDKFALDILRFADELNADHALTYAKLIHKKLEEVIPKLEELVKMGLLEEKNSKIIKFADRKAKPKKETRTHHKYYGLSKIGELVVRELKKKGIMPK</sequence>
<dbReference type="GeneID" id="68866747"/>
<evidence type="ECO:0000313" key="2">
    <source>
        <dbReference type="Proteomes" id="UP001319921"/>
    </source>
</evidence>
<reference evidence="1 2" key="1">
    <citation type="journal article" date="2022" name="Microbiol. Resour. Announc.">
        <title>Complete Genome Sequence of the Hyperthermophilic and Acidophilic Archaeon Saccharolobus caldissimus Strain HS-3T.</title>
        <authorList>
            <person name="Sakai H.D."/>
            <person name="Kurosawa N."/>
        </authorList>
    </citation>
    <scope>NUCLEOTIDE SEQUENCE [LARGE SCALE GENOMIC DNA]</scope>
    <source>
        <strain evidence="1 2">JCM32116</strain>
    </source>
</reference>
<dbReference type="InterPro" id="IPR019254">
    <property type="entry name" value="DUF2250"/>
</dbReference>
<dbReference type="Pfam" id="PF10007">
    <property type="entry name" value="DUF2250"/>
    <property type="match status" value="2"/>
</dbReference>
<dbReference type="InterPro" id="IPR036388">
    <property type="entry name" value="WH-like_DNA-bd_sf"/>
</dbReference>
<keyword evidence="2" id="KW-1185">Reference proteome</keyword>
<dbReference type="InterPro" id="IPR017139">
    <property type="entry name" value="UCP037213"/>
</dbReference>
<evidence type="ECO:0000313" key="1">
    <source>
        <dbReference type="EMBL" id="BDB98998.1"/>
    </source>
</evidence>
<dbReference type="Proteomes" id="UP001319921">
    <property type="component" value="Chromosome"/>
</dbReference>
<dbReference type="RefSeq" id="WP_229569356.1">
    <property type="nucleotide sequence ID" value="NZ_AP025226.1"/>
</dbReference>
<proteinExistence type="predicted"/>
<evidence type="ECO:0008006" key="3">
    <source>
        <dbReference type="Google" id="ProtNLM"/>
    </source>
</evidence>
<protein>
    <recommendedName>
        <fullName evidence="3">DUF2250 domain-containing protein</fullName>
    </recommendedName>
</protein>
<accession>A0AAQ4CT67</accession>
<gene>
    <name evidence="1" type="ORF">SACC_20150</name>
</gene>
<name>A0AAQ4CT67_9CREN</name>
<dbReference type="EMBL" id="AP025226">
    <property type="protein sequence ID" value="BDB98998.1"/>
    <property type="molecule type" value="Genomic_DNA"/>
</dbReference>
<dbReference type="Gene3D" id="1.10.10.10">
    <property type="entry name" value="Winged helix-like DNA-binding domain superfamily/Winged helix DNA-binding domain"/>
    <property type="match status" value="1"/>
</dbReference>
<organism evidence="1 2">
    <name type="scientific">Saccharolobus caldissimus</name>
    <dbReference type="NCBI Taxonomy" id="1702097"/>
    <lineage>
        <taxon>Archaea</taxon>
        <taxon>Thermoproteota</taxon>
        <taxon>Thermoprotei</taxon>
        <taxon>Sulfolobales</taxon>
        <taxon>Sulfolobaceae</taxon>
        <taxon>Saccharolobus</taxon>
    </lineage>
</organism>
<dbReference type="KEGG" id="scas:SACC_20150"/>
<dbReference type="PIRSF" id="PIRSF037213">
    <property type="entry name" value="UCP037213"/>
    <property type="match status" value="1"/>
</dbReference>
<dbReference type="AlphaFoldDB" id="A0AAQ4CT67"/>